<keyword evidence="12" id="KW-1185">Reference proteome</keyword>
<dbReference type="EMBL" id="CAJPEV010013893">
    <property type="protein sequence ID" value="CAG0906842.1"/>
    <property type="molecule type" value="Genomic_DNA"/>
</dbReference>
<dbReference type="PANTHER" id="PTHR10075">
    <property type="entry name" value="BASIGIN RELATED"/>
    <property type="match status" value="1"/>
</dbReference>
<dbReference type="InterPro" id="IPR036179">
    <property type="entry name" value="Ig-like_dom_sf"/>
</dbReference>
<dbReference type="SMART" id="SM00408">
    <property type="entry name" value="IGc2"/>
    <property type="match status" value="1"/>
</dbReference>
<feature type="non-terminal residue" evidence="11">
    <location>
        <position position="159"/>
    </location>
</feature>
<dbReference type="AlphaFoldDB" id="A0A7R9AIP9"/>
<keyword evidence="7" id="KW-0472">Membrane</keyword>
<gene>
    <name evidence="11" type="ORF">DSTB1V02_LOCUS14632</name>
</gene>
<evidence type="ECO:0000256" key="8">
    <source>
        <dbReference type="ARBA" id="ARBA00023157"/>
    </source>
</evidence>
<evidence type="ECO:0000259" key="10">
    <source>
        <dbReference type="PROSITE" id="PS50835"/>
    </source>
</evidence>
<proteinExistence type="predicted"/>
<dbReference type="SMART" id="SM00409">
    <property type="entry name" value="IG"/>
    <property type="match status" value="1"/>
</dbReference>
<evidence type="ECO:0000256" key="2">
    <source>
        <dbReference type="ARBA" id="ARBA00022692"/>
    </source>
</evidence>
<protein>
    <recommendedName>
        <fullName evidence="10">Ig-like domain-containing protein</fullName>
    </recommendedName>
</protein>
<accession>A0A7R9AIP9</accession>
<dbReference type="PANTHER" id="PTHR10075:SF14">
    <property type="entry name" value="CELL ADHESION MOLECULE DSCAM2-RELATED"/>
    <property type="match status" value="1"/>
</dbReference>
<comment type="subcellular location">
    <subcellularLocation>
        <location evidence="1">Membrane</location>
        <topology evidence="1">Single-pass membrane protein</topology>
    </subcellularLocation>
</comment>
<evidence type="ECO:0000256" key="3">
    <source>
        <dbReference type="ARBA" id="ARBA00022729"/>
    </source>
</evidence>
<evidence type="ECO:0000313" key="12">
    <source>
        <dbReference type="Proteomes" id="UP000677054"/>
    </source>
</evidence>
<evidence type="ECO:0000256" key="9">
    <source>
        <dbReference type="ARBA" id="ARBA00023319"/>
    </source>
</evidence>
<feature type="domain" description="Ig-like" evidence="10">
    <location>
        <begin position="102"/>
        <end position="137"/>
    </location>
</feature>
<reference evidence="11" key="1">
    <citation type="submission" date="2020-11" db="EMBL/GenBank/DDBJ databases">
        <authorList>
            <person name="Tran Van P."/>
        </authorList>
    </citation>
    <scope>NUCLEOTIDE SEQUENCE</scope>
</reference>
<evidence type="ECO:0000256" key="6">
    <source>
        <dbReference type="ARBA" id="ARBA00022989"/>
    </source>
</evidence>
<keyword evidence="8" id="KW-1015">Disulfide bond</keyword>
<name>A0A7R9AIP9_9CRUS</name>
<dbReference type="InterPro" id="IPR007110">
    <property type="entry name" value="Ig-like_dom"/>
</dbReference>
<dbReference type="Gene3D" id="2.60.40.10">
    <property type="entry name" value="Immunoglobulins"/>
    <property type="match status" value="1"/>
</dbReference>
<dbReference type="FunFam" id="2.60.40.10:FF:000017">
    <property type="entry name" value="Down syndrome cell adhesion molecule b"/>
    <property type="match status" value="1"/>
</dbReference>
<dbReference type="EMBL" id="LR913411">
    <property type="protein sequence ID" value="CAD7254886.1"/>
    <property type="molecule type" value="Genomic_DNA"/>
</dbReference>
<sequence>ADTPPEIQYHFIEQTVQPGAEISLKCSARGRPTPKIHWNLDGFPIPNHAGFVIGQFVTGQGDVISHANISHVATKHGGRYECRASNKAGEDSHEERLNVYGPPVVREMATQTAVVGEDFRISCPVGGFPIKRISWFKGLCPPCMPSVPVFRACPPCLSS</sequence>
<evidence type="ECO:0000256" key="5">
    <source>
        <dbReference type="ARBA" id="ARBA00022889"/>
    </source>
</evidence>
<feature type="domain" description="Ig-like" evidence="10">
    <location>
        <begin position="5"/>
        <end position="98"/>
    </location>
</feature>
<keyword evidence="5" id="KW-0130">Cell adhesion</keyword>
<dbReference type="Pfam" id="PF13927">
    <property type="entry name" value="Ig_3"/>
    <property type="match status" value="1"/>
</dbReference>
<dbReference type="OrthoDB" id="5969272at2759"/>
<evidence type="ECO:0000313" key="11">
    <source>
        <dbReference type="EMBL" id="CAD7254886.1"/>
    </source>
</evidence>
<organism evidence="11">
    <name type="scientific">Darwinula stevensoni</name>
    <dbReference type="NCBI Taxonomy" id="69355"/>
    <lineage>
        <taxon>Eukaryota</taxon>
        <taxon>Metazoa</taxon>
        <taxon>Ecdysozoa</taxon>
        <taxon>Arthropoda</taxon>
        <taxon>Crustacea</taxon>
        <taxon>Oligostraca</taxon>
        <taxon>Ostracoda</taxon>
        <taxon>Podocopa</taxon>
        <taxon>Podocopida</taxon>
        <taxon>Darwinulocopina</taxon>
        <taxon>Darwinuloidea</taxon>
        <taxon>Darwinulidae</taxon>
        <taxon>Darwinula</taxon>
    </lineage>
</organism>
<dbReference type="InterPro" id="IPR003598">
    <property type="entry name" value="Ig_sub2"/>
</dbReference>
<dbReference type="PROSITE" id="PS50835">
    <property type="entry name" value="IG_LIKE"/>
    <property type="match status" value="2"/>
</dbReference>
<keyword evidence="3" id="KW-0732">Signal</keyword>
<evidence type="ECO:0000256" key="7">
    <source>
        <dbReference type="ARBA" id="ARBA00023136"/>
    </source>
</evidence>
<dbReference type="CDD" id="cd20956">
    <property type="entry name" value="IgI_4_Dscam"/>
    <property type="match status" value="1"/>
</dbReference>
<dbReference type="GO" id="GO:0007156">
    <property type="term" value="P:homophilic cell adhesion via plasma membrane adhesion molecules"/>
    <property type="evidence" value="ECO:0007669"/>
    <property type="project" value="TreeGrafter"/>
</dbReference>
<keyword evidence="6" id="KW-1133">Transmembrane helix</keyword>
<dbReference type="InterPro" id="IPR013783">
    <property type="entry name" value="Ig-like_fold"/>
</dbReference>
<dbReference type="GO" id="GO:0098632">
    <property type="term" value="F:cell-cell adhesion mediator activity"/>
    <property type="evidence" value="ECO:0007669"/>
    <property type="project" value="TreeGrafter"/>
</dbReference>
<dbReference type="SUPFAM" id="SSF48726">
    <property type="entry name" value="Immunoglobulin"/>
    <property type="match status" value="2"/>
</dbReference>
<feature type="non-terminal residue" evidence="11">
    <location>
        <position position="1"/>
    </location>
</feature>
<dbReference type="InterPro" id="IPR003599">
    <property type="entry name" value="Ig_sub"/>
</dbReference>
<evidence type="ECO:0000256" key="4">
    <source>
        <dbReference type="ARBA" id="ARBA00022737"/>
    </source>
</evidence>
<dbReference type="Proteomes" id="UP000677054">
    <property type="component" value="Unassembled WGS sequence"/>
</dbReference>
<keyword evidence="2" id="KW-0812">Transmembrane</keyword>
<keyword evidence="9" id="KW-0393">Immunoglobulin domain</keyword>
<dbReference type="GO" id="GO:0070593">
    <property type="term" value="P:dendrite self-avoidance"/>
    <property type="evidence" value="ECO:0007669"/>
    <property type="project" value="TreeGrafter"/>
</dbReference>
<dbReference type="GO" id="GO:0005886">
    <property type="term" value="C:plasma membrane"/>
    <property type="evidence" value="ECO:0007669"/>
    <property type="project" value="TreeGrafter"/>
</dbReference>
<keyword evidence="4" id="KW-0677">Repeat</keyword>
<dbReference type="GO" id="GO:0007411">
    <property type="term" value="P:axon guidance"/>
    <property type="evidence" value="ECO:0007669"/>
    <property type="project" value="TreeGrafter"/>
</dbReference>
<dbReference type="GO" id="GO:0030424">
    <property type="term" value="C:axon"/>
    <property type="evidence" value="ECO:0007669"/>
    <property type="project" value="TreeGrafter"/>
</dbReference>
<evidence type="ECO:0000256" key="1">
    <source>
        <dbReference type="ARBA" id="ARBA00004167"/>
    </source>
</evidence>